<evidence type="ECO:0000313" key="10">
    <source>
        <dbReference type="EMBL" id="RAO71100.1"/>
    </source>
</evidence>
<evidence type="ECO:0008006" key="12">
    <source>
        <dbReference type="Google" id="ProtNLM"/>
    </source>
</evidence>
<dbReference type="InterPro" id="IPR004688">
    <property type="entry name" value="Ni/Co_transpt"/>
</dbReference>
<keyword evidence="3" id="KW-0813">Transport</keyword>
<feature type="region of interest" description="Disordered" evidence="8">
    <location>
        <begin position="462"/>
        <end position="502"/>
    </location>
</feature>
<protein>
    <recommendedName>
        <fullName evidence="12">Nickel/cobalt efflux system</fullName>
    </recommendedName>
</protein>
<dbReference type="OrthoDB" id="5197598at2759"/>
<feature type="compositionally biased region" description="Basic and acidic residues" evidence="8">
    <location>
        <begin position="462"/>
        <end position="476"/>
    </location>
</feature>
<evidence type="ECO:0000256" key="3">
    <source>
        <dbReference type="ARBA" id="ARBA00022448"/>
    </source>
</evidence>
<proteinExistence type="inferred from homology"/>
<feature type="transmembrane region" description="Helical" evidence="9">
    <location>
        <begin position="58"/>
        <end position="82"/>
    </location>
</feature>
<feature type="compositionally biased region" description="Basic and acidic residues" evidence="8">
    <location>
        <begin position="491"/>
        <end position="502"/>
    </location>
</feature>
<dbReference type="EMBL" id="MIKG01000014">
    <property type="protein sequence ID" value="RAO71100.1"/>
    <property type="molecule type" value="Genomic_DNA"/>
</dbReference>
<comment type="subcellular location">
    <subcellularLocation>
        <location evidence="1">Endomembrane system</location>
        <topology evidence="1">Multi-pass membrane protein</topology>
    </subcellularLocation>
</comment>
<comment type="caution">
    <text evidence="10">The sequence shown here is derived from an EMBL/GenBank/DDBJ whole genome shotgun (WGS) entry which is preliminary data.</text>
</comment>
<dbReference type="Proteomes" id="UP000249363">
    <property type="component" value="Unassembled WGS sequence"/>
</dbReference>
<comment type="similarity">
    <text evidence="2">Belongs to the NiCoT transporter (TC 2.A.52) family.</text>
</comment>
<dbReference type="GO" id="GO:0015099">
    <property type="term" value="F:nickel cation transmembrane transporter activity"/>
    <property type="evidence" value="ECO:0007669"/>
    <property type="project" value="InterPro"/>
</dbReference>
<evidence type="ECO:0000256" key="6">
    <source>
        <dbReference type="ARBA" id="ARBA00022989"/>
    </source>
</evidence>
<keyword evidence="6 9" id="KW-1133">Transmembrane helix</keyword>
<feature type="transmembrane region" description="Helical" evidence="9">
    <location>
        <begin position="127"/>
        <end position="155"/>
    </location>
</feature>
<dbReference type="PANTHER" id="PTHR31611:SF0">
    <property type="entry name" value="HIGH-AFFINITY NICKEL TRANSPORT PROTEIN NIC1"/>
    <property type="match status" value="1"/>
</dbReference>
<gene>
    <name evidence="10" type="ORF">BHQ10_007112</name>
</gene>
<feature type="transmembrane region" description="Helical" evidence="9">
    <location>
        <begin position="251"/>
        <end position="272"/>
    </location>
</feature>
<feature type="transmembrane region" description="Helical" evidence="9">
    <location>
        <begin position="417"/>
        <end position="440"/>
    </location>
</feature>
<feature type="transmembrane region" description="Helical" evidence="9">
    <location>
        <begin position="370"/>
        <end position="397"/>
    </location>
</feature>
<keyword evidence="4" id="KW-0533">Nickel</keyword>
<dbReference type="PANTHER" id="PTHR31611">
    <property type="entry name" value="HIGH-AFFINITY NICKEL TRANSPORT PROTEIN NIC1"/>
    <property type="match status" value="1"/>
</dbReference>
<name>A0A364L5J9_TALAM</name>
<evidence type="ECO:0000256" key="1">
    <source>
        <dbReference type="ARBA" id="ARBA00004127"/>
    </source>
</evidence>
<evidence type="ECO:0000256" key="8">
    <source>
        <dbReference type="SAM" id="MobiDB-lite"/>
    </source>
</evidence>
<sequence length="502" mass="54976">MAGSTPSYDEVNDSDRTNTNNVIKASHLGMRISLFRRNFIRRAERIHARIPAIKKIPLSAIGIISLIALINMFIWAVCGVVLHFYPSLISSAAISYSLGLRHALDADHISAIDLMTRRLLASGQKPVTVGTFFSLGHSTIVIITSIVVAATAAAVSTRFGSFSTVGGIIGTSVSAAFLILLGIMNAYILYKLVQQMRKVLRFYRRQQHANEHPDDVQVNEEEIDIWKIEGGGFLFAVLKKMFVLIDRPWKMYPLGILFGLGFDTSSEIALLGISSIEATRQNNFWVMLIFPILFTAGMCLIDTTDGALMLSLYIQPATNFLPPTKERETDPEANTETTRLSTLEDGIDTQPATTTVLDGTDSNKRDPIAFLYYSIVLTTLTVMVALVIGIIQVLSLVLNVTDATGRFWDGVQTASDYYDAIGGGICGCFVVVGLSSVACYKPWRRWAGVDVDAGCALDSHINPRQEEHGNTKELRAEPGQSTSTAQALVQEDMKTGPRVLTD</sequence>
<dbReference type="InterPro" id="IPR011541">
    <property type="entry name" value="Ni/Co_transpt_high_affinity"/>
</dbReference>
<organism evidence="10 11">
    <name type="scientific">Talaromyces amestolkiae</name>
    <dbReference type="NCBI Taxonomy" id="1196081"/>
    <lineage>
        <taxon>Eukaryota</taxon>
        <taxon>Fungi</taxon>
        <taxon>Dikarya</taxon>
        <taxon>Ascomycota</taxon>
        <taxon>Pezizomycotina</taxon>
        <taxon>Eurotiomycetes</taxon>
        <taxon>Eurotiomycetidae</taxon>
        <taxon>Eurotiales</taxon>
        <taxon>Trichocomaceae</taxon>
        <taxon>Talaromyces</taxon>
        <taxon>Talaromyces sect. Talaromyces</taxon>
    </lineage>
</organism>
<keyword evidence="11" id="KW-1185">Reference proteome</keyword>
<evidence type="ECO:0000256" key="4">
    <source>
        <dbReference type="ARBA" id="ARBA00022596"/>
    </source>
</evidence>
<dbReference type="RefSeq" id="XP_040735616.1">
    <property type="nucleotide sequence ID" value="XM_040879773.1"/>
</dbReference>
<evidence type="ECO:0000313" key="11">
    <source>
        <dbReference type="Proteomes" id="UP000249363"/>
    </source>
</evidence>
<dbReference type="AlphaFoldDB" id="A0A364L5J9"/>
<dbReference type="STRING" id="1196081.A0A364L5J9"/>
<reference evidence="10 11" key="1">
    <citation type="journal article" date="2017" name="Biotechnol. Biofuels">
        <title>Differential beta-glucosidase expression as a function of carbon source availability in Talaromyces amestolkiae: a genomic and proteomic approach.</title>
        <authorList>
            <person name="de Eugenio L.I."/>
            <person name="Mendez-Liter J.A."/>
            <person name="Nieto-Dominguez M."/>
            <person name="Alonso L."/>
            <person name="Gil-Munoz J."/>
            <person name="Barriuso J."/>
            <person name="Prieto A."/>
            <person name="Martinez M.J."/>
        </authorList>
    </citation>
    <scope>NUCLEOTIDE SEQUENCE [LARGE SCALE GENOMIC DNA]</scope>
    <source>
        <strain evidence="10 11">CIB</strain>
    </source>
</reference>
<feature type="transmembrane region" description="Helical" evidence="9">
    <location>
        <begin position="167"/>
        <end position="190"/>
    </location>
</feature>
<feature type="transmembrane region" description="Helical" evidence="9">
    <location>
        <begin position="284"/>
        <end position="301"/>
    </location>
</feature>
<evidence type="ECO:0000256" key="2">
    <source>
        <dbReference type="ARBA" id="ARBA00010892"/>
    </source>
</evidence>
<accession>A0A364L5J9</accession>
<dbReference type="Pfam" id="PF03824">
    <property type="entry name" value="NicO"/>
    <property type="match status" value="1"/>
</dbReference>
<dbReference type="GO" id="GO:0005886">
    <property type="term" value="C:plasma membrane"/>
    <property type="evidence" value="ECO:0007669"/>
    <property type="project" value="InterPro"/>
</dbReference>
<keyword evidence="7 9" id="KW-0472">Membrane</keyword>
<evidence type="ECO:0000256" key="5">
    <source>
        <dbReference type="ARBA" id="ARBA00022692"/>
    </source>
</evidence>
<dbReference type="GO" id="GO:0012505">
    <property type="term" value="C:endomembrane system"/>
    <property type="evidence" value="ECO:0007669"/>
    <property type="project" value="UniProtKB-SubCell"/>
</dbReference>
<keyword evidence="5 9" id="KW-0812">Transmembrane</keyword>
<evidence type="ECO:0000256" key="9">
    <source>
        <dbReference type="SAM" id="Phobius"/>
    </source>
</evidence>
<evidence type="ECO:0000256" key="7">
    <source>
        <dbReference type="ARBA" id="ARBA00023136"/>
    </source>
</evidence>
<dbReference type="GeneID" id="63796328"/>